<accession>A0A1S2VS32</accession>
<keyword evidence="2" id="KW-1185">Reference proteome</keyword>
<gene>
    <name evidence="1" type="ORF">BLX24_03415</name>
</gene>
<evidence type="ECO:0008006" key="3">
    <source>
        <dbReference type="Google" id="ProtNLM"/>
    </source>
</evidence>
<dbReference type="InterPro" id="IPR014917">
    <property type="entry name" value="DUF1800"/>
</dbReference>
<reference evidence="1 2" key="1">
    <citation type="submission" date="2016-10" db="EMBL/GenBank/DDBJ databases">
        <title>Arsenicibacter rosenii gen. nov., sp. nov., an efficient arsenic-methylating bacterium isolated from an arsenic-contaminated paddy soil.</title>
        <authorList>
            <person name="Huang K."/>
        </authorList>
    </citation>
    <scope>NUCLEOTIDE SEQUENCE [LARGE SCALE GENOMIC DNA]</scope>
    <source>
        <strain evidence="1 2">SM-1</strain>
    </source>
</reference>
<protein>
    <recommendedName>
        <fullName evidence="3">DUF1800 domain-containing protein</fullName>
    </recommendedName>
</protein>
<organism evidence="1 2">
    <name type="scientific">Arsenicibacter rosenii</name>
    <dbReference type="NCBI Taxonomy" id="1750698"/>
    <lineage>
        <taxon>Bacteria</taxon>
        <taxon>Pseudomonadati</taxon>
        <taxon>Bacteroidota</taxon>
        <taxon>Cytophagia</taxon>
        <taxon>Cytophagales</taxon>
        <taxon>Spirosomataceae</taxon>
        <taxon>Arsenicibacter</taxon>
    </lineage>
</organism>
<dbReference type="AlphaFoldDB" id="A0A1S2VS32"/>
<evidence type="ECO:0000313" key="1">
    <source>
        <dbReference type="EMBL" id="OIN61125.1"/>
    </source>
</evidence>
<sequence length="555" mass="63393">MPYLDTYTQPLTAKTAAHMLRRATFGPTQAEITGFTGKTATQAVQLLIRNANLSPSPPIDLDSTKATAGQTYLDKPFNGDRNFDFGTYIKWWWYGIMADQSNKPALLEKLTLFWQNHFVTTREVVDDYRFVWRYFQLLRTNALGNFRTLVTGISKDPAMLRFLNGNENEKGKPNENYARELQELFTVGAFDFAGNKNYTEDDVKVAARALTGWKYSNYWVNGSTTFDTTFTATKHDTDAKVFSAKYNNTTIPARTTAPAGFANTGEADLSDLITMLLNHPETPKFICRKLYRWYVNPNVTREIETNVIVPLAQFFASPSNNYAIQPVIEKLLTSQIFFDVSNIGAIIKSPLELVIGSLKFFDQPVPPMATNYTAYKKLFGDFAHWRMRDMQMDAIDQPTVFGYEPYYQTGYSKIWMNTTTIALRSDFTDAFIWRWLVVDANYYGTGVPYKMGIDVLAWATSLQANFSDVAGTPSITCVDVLEAFTKNLFATDLFPSQKDFLIDTIMMQGIPRTSWVNEWNNYRTTPTNTNRKNAVTNRLQNLMKYMLRMAEYQLC</sequence>
<dbReference type="OrthoDB" id="9772295at2"/>
<dbReference type="RefSeq" id="WP_071501628.1">
    <property type="nucleotide sequence ID" value="NZ_MORL01000001.1"/>
</dbReference>
<dbReference type="Proteomes" id="UP000181790">
    <property type="component" value="Unassembled WGS sequence"/>
</dbReference>
<comment type="caution">
    <text evidence="1">The sequence shown here is derived from an EMBL/GenBank/DDBJ whole genome shotgun (WGS) entry which is preliminary data.</text>
</comment>
<dbReference type="Pfam" id="PF08811">
    <property type="entry name" value="DUF1800"/>
    <property type="match status" value="1"/>
</dbReference>
<name>A0A1S2VS32_9BACT</name>
<evidence type="ECO:0000313" key="2">
    <source>
        <dbReference type="Proteomes" id="UP000181790"/>
    </source>
</evidence>
<dbReference type="EMBL" id="MORL01000001">
    <property type="protein sequence ID" value="OIN61125.1"/>
    <property type="molecule type" value="Genomic_DNA"/>
</dbReference>
<proteinExistence type="predicted"/>